<name>A0A9P8RRL3_9PEZI</name>
<dbReference type="PROSITE" id="PS50234">
    <property type="entry name" value="VWFA"/>
    <property type="match status" value="1"/>
</dbReference>
<evidence type="ECO:0000313" key="5">
    <source>
        <dbReference type="EMBL" id="KAH0562803.1"/>
    </source>
</evidence>
<feature type="region of interest" description="Disordered" evidence="3">
    <location>
        <begin position="195"/>
        <end position="217"/>
    </location>
</feature>
<dbReference type="GO" id="GO:0005829">
    <property type="term" value="C:cytosol"/>
    <property type="evidence" value="ECO:0007669"/>
    <property type="project" value="TreeGrafter"/>
</dbReference>
<dbReference type="InterPro" id="IPR002035">
    <property type="entry name" value="VWF_A"/>
</dbReference>
<evidence type="ECO:0000313" key="6">
    <source>
        <dbReference type="Proteomes" id="UP000750711"/>
    </source>
</evidence>
<dbReference type="GO" id="GO:0043161">
    <property type="term" value="P:proteasome-mediated ubiquitin-dependent protein catabolic process"/>
    <property type="evidence" value="ECO:0007669"/>
    <property type="project" value="TreeGrafter"/>
</dbReference>
<keyword evidence="6" id="KW-1185">Reference proteome</keyword>
<protein>
    <recommendedName>
        <fullName evidence="4">VWFA domain-containing protein</fullName>
    </recommendedName>
</protein>
<accession>A0A9P8RRL3</accession>
<dbReference type="InterPro" id="IPR036465">
    <property type="entry name" value="vWFA_dom_sf"/>
</dbReference>
<comment type="caution">
    <text evidence="5">The sequence shown here is derived from an EMBL/GenBank/DDBJ whole genome shotgun (WGS) entry which is preliminary data.</text>
</comment>
<dbReference type="EMBL" id="JAGHQM010000293">
    <property type="protein sequence ID" value="KAH0562803.1"/>
    <property type="molecule type" value="Genomic_DNA"/>
</dbReference>
<dbReference type="PROSITE" id="PS50330">
    <property type="entry name" value="UIM"/>
    <property type="match status" value="1"/>
</dbReference>
<dbReference type="Pfam" id="PF13519">
    <property type="entry name" value="VWA_2"/>
    <property type="match status" value="1"/>
</dbReference>
<feature type="domain" description="VWFA" evidence="4">
    <location>
        <begin position="5"/>
        <end position="189"/>
    </location>
</feature>
<dbReference type="InterPro" id="IPR027040">
    <property type="entry name" value="PSMD4"/>
</dbReference>
<sequence>MVLEATMIVVDNSESSRNGDYPPSRFEAQSDAVNLIFSAKTQANAESSVGLMSMGGKGPEVLVTLTTDFGKILDGLHRTKIRGSTHLTTGIQVAGLALKHRQNKSQRQRIIVFICSPIGEDEKTLVKLAKKMKKNNISIDFIIFGDIEDDNTKKLTAFNENVNSGDGSHLAIIPPGPNLLSDSLITTPILSGEGIAGAGRQGGGEGGEGGAEEYEFGIDPSVDPELALALRMSYEEEKARIEREKEKEKREKEKEKVEKERLEGIREEDENSPLLSKDKKDGEDEGSAGGSGDKKDKEDDPDKMDTA</sequence>
<dbReference type="Gene3D" id="1.10.287.3990">
    <property type="match status" value="1"/>
</dbReference>
<feature type="compositionally biased region" description="Basic and acidic residues" evidence="3">
    <location>
        <begin position="239"/>
        <end position="265"/>
    </location>
</feature>
<dbReference type="SUPFAM" id="SSF53300">
    <property type="entry name" value="vWA-like"/>
    <property type="match status" value="1"/>
</dbReference>
<organism evidence="5 6">
    <name type="scientific">Trichoglossum hirsutum</name>
    <dbReference type="NCBI Taxonomy" id="265104"/>
    <lineage>
        <taxon>Eukaryota</taxon>
        <taxon>Fungi</taxon>
        <taxon>Dikarya</taxon>
        <taxon>Ascomycota</taxon>
        <taxon>Pezizomycotina</taxon>
        <taxon>Geoglossomycetes</taxon>
        <taxon>Geoglossales</taxon>
        <taxon>Geoglossaceae</taxon>
        <taxon>Trichoglossum</taxon>
    </lineage>
</organism>
<dbReference type="GO" id="GO:0008540">
    <property type="term" value="C:proteasome regulatory particle, base subcomplex"/>
    <property type="evidence" value="ECO:0007669"/>
    <property type="project" value="TreeGrafter"/>
</dbReference>
<feature type="compositionally biased region" description="Basic and acidic residues" evidence="3">
    <location>
        <begin position="292"/>
        <end position="307"/>
    </location>
</feature>
<feature type="region of interest" description="Disordered" evidence="3">
    <location>
        <begin position="239"/>
        <end position="307"/>
    </location>
</feature>
<evidence type="ECO:0000259" key="4">
    <source>
        <dbReference type="PROSITE" id="PS50234"/>
    </source>
</evidence>
<dbReference type="SMART" id="SM00327">
    <property type="entry name" value="VWA"/>
    <property type="match status" value="1"/>
</dbReference>
<proteinExistence type="inferred from homology"/>
<dbReference type="PANTHER" id="PTHR10223:SF0">
    <property type="entry name" value="26S PROTEASOME NON-ATPASE REGULATORY SUBUNIT 4"/>
    <property type="match status" value="1"/>
</dbReference>
<evidence type="ECO:0000256" key="2">
    <source>
        <dbReference type="ARBA" id="ARBA00022942"/>
    </source>
</evidence>
<keyword evidence="2" id="KW-0647">Proteasome</keyword>
<dbReference type="PANTHER" id="PTHR10223">
    <property type="entry name" value="26S PROTEASOME NON-ATPASE REGULATORY SUBUNIT 4"/>
    <property type="match status" value="1"/>
</dbReference>
<dbReference type="GO" id="GO:0005634">
    <property type="term" value="C:nucleus"/>
    <property type="evidence" value="ECO:0007669"/>
    <property type="project" value="TreeGrafter"/>
</dbReference>
<dbReference type="GO" id="GO:0036435">
    <property type="term" value="F:K48-linked polyubiquitin modification-dependent protein binding"/>
    <property type="evidence" value="ECO:0007669"/>
    <property type="project" value="UniProtKB-ARBA"/>
</dbReference>
<comment type="similarity">
    <text evidence="1">Belongs to the proteasome subunit S5A family.</text>
</comment>
<dbReference type="Gene3D" id="3.40.50.410">
    <property type="entry name" value="von Willebrand factor, type A domain"/>
    <property type="match status" value="1"/>
</dbReference>
<dbReference type="AlphaFoldDB" id="A0A9P8RRL3"/>
<gene>
    <name evidence="5" type="ORF">GP486_002565</name>
</gene>
<feature type="compositionally biased region" description="Gly residues" evidence="3">
    <location>
        <begin position="195"/>
        <end position="209"/>
    </location>
</feature>
<evidence type="ECO:0000256" key="1">
    <source>
        <dbReference type="ARBA" id="ARBA00005574"/>
    </source>
</evidence>
<dbReference type="InterPro" id="IPR003903">
    <property type="entry name" value="UIM_dom"/>
</dbReference>
<dbReference type="FunFam" id="3.40.50.410:FF:000005">
    <property type="entry name" value="26S proteasome non-ATPase regulatory subunit 4"/>
    <property type="match status" value="1"/>
</dbReference>
<evidence type="ECO:0000256" key="3">
    <source>
        <dbReference type="SAM" id="MobiDB-lite"/>
    </source>
</evidence>
<reference evidence="5" key="1">
    <citation type="submission" date="2021-03" db="EMBL/GenBank/DDBJ databases">
        <title>Comparative genomics and phylogenomic investigation of the class Geoglossomycetes provide insights into ecological specialization and systematics.</title>
        <authorList>
            <person name="Melie T."/>
            <person name="Pirro S."/>
            <person name="Miller A.N."/>
            <person name="Quandt A."/>
        </authorList>
    </citation>
    <scope>NUCLEOTIDE SEQUENCE</scope>
    <source>
        <strain evidence="5">CAQ_001_2017</strain>
    </source>
</reference>
<dbReference type="Proteomes" id="UP000750711">
    <property type="component" value="Unassembled WGS sequence"/>
</dbReference>
<dbReference type="CDD" id="cd01452">
    <property type="entry name" value="VWA_26S_proteasome_subunit"/>
    <property type="match status" value="1"/>
</dbReference>